<dbReference type="SUPFAM" id="SSF51430">
    <property type="entry name" value="NAD(P)-linked oxidoreductase"/>
    <property type="match status" value="1"/>
</dbReference>
<dbReference type="EMBL" id="JBANRG010000032">
    <property type="protein sequence ID" value="KAK7451083.1"/>
    <property type="molecule type" value="Genomic_DNA"/>
</dbReference>
<name>A0ABR1J6C7_9AGAR</name>
<dbReference type="Gene3D" id="3.20.20.100">
    <property type="entry name" value="NADP-dependent oxidoreductase domain"/>
    <property type="match status" value="1"/>
</dbReference>
<evidence type="ECO:0000313" key="2">
    <source>
        <dbReference type="EMBL" id="KAK7451083.1"/>
    </source>
</evidence>
<feature type="domain" description="NADP-dependent oxidoreductase" evidence="1">
    <location>
        <begin position="10"/>
        <end position="169"/>
    </location>
</feature>
<accession>A0ABR1J6C7</accession>
<sequence length="194" mass="21929">MEEAALYLLKTVGKVGIVSNQVQFSLIDARPVVKMLEVCNKYGIKLLTYGSFLGGLFSEKWLGKKAPDIYSEAEAFTPSQRKYFDMIMKWGTWSDFQGLLATLKSIADKHTGQSHLPPTLTNVAIRWVLDHQEVASVIVGTRLGVSSRVHENLNVFGLELDNEDRVRLDDWALRKRVQRLYSVMGDCGSEYRAE</sequence>
<evidence type="ECO:0000313" key="3">
    <source>
        <dbReference type="Proteomes" id="UP001498398"/>
    </source>
</evidence>
<evidence type="ECO:0000259" key="1">
    <source>
        <dbReference type="Pfam" id="PF00248"/>
    </source>
</evidence>
<dbReference type="PANTHER" id="PTHR43147:SF2">
    <property type="entry name" value="NADP-DEPENDENT OXIDOREDUCTASE DOMAIN-CONTAINING PROTEIN"/>
    <property type="match status" value="1"/>
</dbReference>
<protein>
    <recommendedName>
        <fullName evidence="1">NADP-dependent oxidoreductase domain-containing protein</fullName>
    </recommendedName>
</protein>
<dbReference type="InterPro" id="IPR023210">
    <property type="entry name" value="NADP_OxRdtase_dom"/>
</dbReference>
<keyword evidence="3" id="KW-1185">Reference proteome</keyword>
<dbReference type="InterPro" id="IPR036812">
    <property type="entry name" value="NAD(P)_OxRdtase_dom_sf"/>
</dbReference>
<organism evidence="2 3">
    <name type="scientific">Marasmiellus scandens</name>
    <dbReference type="NCBI Taxonomy" id="2682957"/>
    <lineage>
        <taxon>Eukaryota</taxon>
        <taxon>Fungi</taxon>
        <taxon>Dikarya</taxon>
        <taxon>Basidiomycota</taxon>
        <taxon>Agaricomycotina</taxon>
        <taxon>Agaricomycetes</taxon>
        <taxon>Agaricomycetidae</taxon>
        <taxon>Agaricales</taxon>
        <taxon>Marasmiineae</taxon>
        <taxon>Omphalotaceae</taxon>
        <taxon>Marasmiellus</taxon>
    </lineage>
</organism>
<dbReference type="Pfam" id="PF00248">
    <property type="entry name" value="Aldo_ket_red"/>
    <property type="match status" value="1"/>
</dbReference>
<gene>
    <name evidence="2" type="ORF">VKT23_012759</name>
</gene>
<proteinExistence type="predicted"/>
<dbReference type="Proteomes" id="UP001498398">
    <property type="component" value="Unassembled WGS sequence"/>
</dbReference>
<dbReference type="PANTHER" id="PTHR43147">
    <property type="entry name" value="PROTEIN TAS"/>
    <property type="match status" value="1"/>
</dbReference>
<reference evidence="2 3" key="1">
    <citation type="submission" date="2024-01" db="EMBL/GenBank/DDBJ databases">
        <title>A draft genome for the cacao thread blight pathogen Marasmiellus scandens.</title>
        <authorList>
            <person name="Baruah I.K."/>
            <person name="Leung J."/>
            <person name="Bukari Y."/>
            <person name="Amoako-Attah I."/>
            <person name="Meinhardt L.W."/>
            <person name="Bailey B.A."/>
            <person name="Cohen S.P."/>
        </authorList>
    </citation>
    <scope>NUCLEOTIDE SEQUENCE [LARGE SCALE GENOMIC DNA]</scope>
    <source>
        <strain evidence="2 3">GH-19</strain>
    </source>
</reference>
<comment type="caution">
    <text evidence="2">The sequence shown here is derived from an EMBL/GenBank/DDBJ whole genome shotgun (WGS) entry which is preliminary data.</text>
</comment>